<feature type="region of interest" description="Disordered" evidence="1">
    <location>
        <begin position="109"/>
        <end position="141"/>
    </location>
</feature>
<organism evidence="2 3">
    <name type="scientific">Ascobolus immersus RN42</name>
    <dbReference type="NCBI Taxonomy" id="1160509"/>
    <lineage>
        <taxon>Eukaryota</taxon>
        <taxon>Fungi</taxon>
        <taxon>Dikarya</taxon>
        <taxon>Ascomycota</taxon>
        <taxon>Pezizomycotina</taxon>
        <taxon>Pezizomycetes</taxon>
        <taxon>Pezizales</taxon>
        <taxon>Ascobolaceae</taxon>
        <taxon>Ascobolus</taxon>
    </lineage>
</organism>
<proteinExistence type="predicted"/>
<dbReference type="AlphaFoldDB" id="A0A3N4HHK9"/>
<dbReference type="EMBL" id="ML119820">
    <property type="protein sequence ID" value="RPA73459.1"/>
    <property type="molecule type" value="Genomic_DNA"/>
</dbReference>
<feature type="region of interest" description="Disordered" evidence="1">
    <location>
        <begin position="276"/>
        <end position="306"/>
    </location>
</feature>
<name>A0A3N4HHK9_ASCIM</name>
<protein>
    <submittedName>
        <fullName evidence="2">Uncharacterized protein</fullName>
    </submittedName>
</protein>
<reference evidence="2 3" key="1">
    <citation type="journal article" date="2018" name="Nat. Ecol. Evol.">
        <title>Pezizomycetes genomes reveal the molecular basis of ectomycorrhizal truffle lifestyle.</title>
        <authorList>
            <person name="Murat C."/>
            <person name="Payen T."/>
            <person name="Noel B."/>
            <person name="Kuo A."/>
            <person name="Morin E."/>
            <person name="Chen J."/>
            <person name="Kohler A."/>
            <person name="Krizsan K."/>
            <person name="Balestrini R."/>
            <person name="Da Silva C."/>
            <person name="Montanini B."/>
            <person name="Hainaut M."/>
            <person name="Levati E."/>
            <person name="Barry K.W."/>
            <person name="Belfiori B."/>
            <person name="Cichocki N."/>
            <person name="Clum A."/>
            <person name="Dockter R.B."/>
            <person name="Fauchery L."/>
            <person name="Guy J."/>
            <person name="Iotti M."/>
            <person name="Le Tacon F."/>
            <person name="Lindquist E.A."/>
            <person name="Lipzen A."/>
            <person name="Malagnac F."/>
            <person name="Mello A."/>
            <person name="Molinier V."/>
            <person name="Miyauchi S."/>
            <person name="Poulain J."/>
            <person name="Riccioni C."/>
            <person name="Rubini A."/>
            <person name="Sitrit Y."/>
            <person name="Splivallo R."/>
            <person name="Traeger S."/>
            <person name="Wang M."/>
            <person name="Zifcakova L."/>
            <person name="Wipf D."/>
            <person name="Zambonelli A."/>
            <person name="Paolocci F."/>
            <person name="Nowrousian M."/>
            <person name="Ottonello S."/>
            <person name="Baldrian P."/>
            <person name="Spatafora J.W."/>
            <person name="Henrissat B."/>
            <person name="Nagy L.G."/>
            <person name="Aury J.M."/>
            <person name="Wincker P."/>
            <person name="Grigoriev I.V."/>
            <person name="Bonfante P."/>
            <person name="Martin F.M."/>
        </authorList>
    </citation>
    <scope>NUCLEOTIDE SEQUENCE [LARGE SCALE GENOMIC DNA]</scope>
    <source>
        <strain evidence="2 3">RN42</strain>
    </source>
</reference>
<keyword evidence="3" id="KW-1185">Reference proteome</keyword>
<sequence>MERYINPIKEDERQLDEHINQSKYTFVLRGANAQIRYSMETWRAYDLDFHCPFNECCYHFNDSEEFNQHLCGPESPHQPDIEKGNFKAGVDELDDEGLRLMWGPYTAEYRSESPTESRPATLTEAPASAQPSTSTNSTFENEGGRYHFTIAFYKPKRAPKRPRLGPSEFSLYTWRGADHHFHCPFERCYFYGPDAQEFERHLNDPKIHNYYEIEEASFKNTVKRFNSLGTSIEYEYEPKGYRHSTNLSTSNTTSDSSGSSKAPNVAAAFTIPPHPATLASSSTSNVSAPLRSPAKASLRTSNTSAPDKGVTKAAVLAALQDECKKRIRTEMERVLAENNIDWKASASKVAEIRAWFEGLTRTLEAVDGAFL</sequence>
<feature type="compositionally biased region" description="Polar residues" evidence="1">
    <location>
        <begin position="129"/>
        <end position="140"/>
    </location>
</feature>
<evidence type="ECO:0000313" key="3">
    <source>
        <dbReference type="Proteomes" id="UP000275078"/>
    </source>
</evidence>
<accession>A0A3N4HHK9</accession>
<gene>
    <name evidence="2" type="ORF">BJ508DRAFT_313772</name>
</gene>
<feature type="compositionally biased region" description="Low complexity" evidence="1">
    <location>
        <begin position="244"/>
        <end position="260"/>
    </location>
</feature>
<feature type="compositionally biased region" description="Polar residues" evidence="1">
    <location>
        <begin position="278"/>
        <end position="287"/>
    </location>
</feature>
<feature type="region of interest" description="Disordered" evidence="1">
    <location>
        <begin position="241"/>
        <end position="263"/>
    </location>
</feature>
<dbReference type="Proteomes" id="UP000275078">
    <property type="component" value="Unassembled WGS sequence"/>
</dbReference>
<evidence type="ECO:0000313" key="2">
    <source>
        <dbReference type="EMBL" id="RPA73459.1"/>
    </source>
</evidence>
<evidence type="ECO:0000256" key="1">
    <source>
        <dbReference type="SAM" id="MobiDB-lite"/>
    </source>
</evidence>